<feature type="compositionally biased region" description="Basic and acidic residues" evidence="1">
    <location>
        <begin position="79"/>
        <end position="95"/>
    </location>
</feature>
<protein>
    <submittedName>
        <fullName evidence="2">Uncharacterized protein</fullName>
    </submittedName>
</protein>
<evidence type="ECO:0000313" key="3">
    <source>
        <dbReference type="Proteomes" id="UP001066276"/>
    </source>
</evidence>
<name>A0AAV7U9N9_PLEWA</name>
<dbReference type="EMBL" id="JANPWB010000005">
    <property type="protein sequence ID" value="KAJ1184397.1"/>
    <property type="molecule type" value="Genomic_DNA"/>
</dbReference>
<dbReference type="Proteomes" id="UP001066276">
    <property type="component" value="Chromosome 3_1"/>
</dbReference>
<evidence type="ECO:0000256" key="1">
    <source>
        <dbReference type="SAM" id="MobiDB-lite"/>
    </source>
</evidence>
<sequence length="125" mass="14263">MADRNFFEGAACYEEGTQEDMECNEEVDPLQALDASIQQYINKALAAALRPITAQQKLFAKAQSRKIPASSNSIGESLDTPRRCKEKTKHWPHEEVLSSLEQKPTEDHKYCMPSTKHSFFFEFGY</sequence>
<reference evidence="2" key="1">
    <citation type="journal article" date="2022" name="bioRxiv">
        <title>Sequencing and chromosome-scale assembly of the giantPleurodeles waltlgenome.</title>
        <authorList>
            <person name="Brown T."/>
            <person name="Elewa A."/>
            <person name="Iarovenko S."/>
            <person name="Subramanian E."/>
            <person name="Araus A.J."/>
            <person name="Petzold A."/>
            <person name="Susuki M."/>
            <person name="Suzuki K.-i.T."/>
            <person name="Hayashi T."/>
            <person name="Toyoda A."/>
            <person name="Oliveira C."/>
            <person name="Osipova E."/>
            <person name="Leigh N.D."/>
            <person name="Simon A."/>
            <person name="Yun M.H."/>
        </authorList>
    </citation>
    <scope>NUCLEOTIDE SEQUENCE</scope>
    <source>
        <strain evidence="2">20211129_DDA</strain>
        <tissue evidence="2">Liver</tissue>
    </source>
</reference>
<proteinExistence type="predicted"/>
<keyword evidence="3" id="KW-1185">Reference proteome</keyword>
<evidence type="ECO:0000313" key="2">
    <source>
        <dbReference type="EMBL" id="KAJ1184397.1"/>
    </source>
</evidence>
<feature type="region of interest" description="Disordered" evidence="1">
    <location>
        <begin position="68"/>
        <end position="95"/>
    </location>
</feature>
<comment type="caution">
    <text evidence="2">The sequence shown here is derived from an EMBL/GenBank/DDBJ whole genome shotgun (WGS) entry which is preliminary data.</text>
</comment>
<accession>A0AAV7U9N9</accession>
<organism evidence="2 3">
    <name type="scientific">Pleurodeles waltl</name>
    <name type="common">Iberian ribbed newt</name>
    <dbReference type="NCBI Taxonomy" id="8319"/>
    <lineage>
        <taxon>Eukaryota</taxon>
        <taxon>Metazoa</taxon>
        <taxon>Chordata</taxon>
        <taxon>Craniata</taxon>
        <taxon>Vertebrata</taxon>
        <taxon>Euteleostomi</taxon>
        <taxon>Amphibia</taxon>
        <taxon>Batrachia</taxon>
        <taxon>Caudata</taxon>
        <taxon>Salamandroidea</taxon>
        <taxon>Salamandridae</taxon>
        <taxon>Pleurodelinae</taxon>
        <taxon>Pleurodeles</taxon>
    </lineage>
</organism>
<dbReference type="AlphaFoldDB" id="A0AAV7U9N9"/>
<gene>
    <name evidence="2" type="ORF">NDU88_001204</name>
</gene>